<feature type="transmembrane region" description="Helical" evidence="5">
    <location>
        <begin position="7"/>
        <end position="27"/>
    </location>
</feature>
<reference evidence="7" key="1">
    <citation type="submission" date="2023-04" db="EMBL/GenBank/DDBJ databases">
        <title>Phytophthora lilii NBRC 32176.</title>
        <authorList>
            <person name="Ichikawa N."/>
            <person name="Sato H."/>
            <person name="Tonouchi N."/>
        </authorList>
    </citation>
    <scope>NUCLEOTIDE SEQUENCE</scope>
    <source>
        <strain evidence="7">NBRC 32176</strain>
    </source>
</reference>
<keyword evidence="8" id="KW-1185">Reference proteome</keyword>
<organism evidence="7 8">
    <name type="scientific">Phytophthora lilii</name>
    <dbReference type="NCBI Taxonomy" id="2077276"/>
    <lineage>
        <taxon>Eukaryota</taxon>
        <taxon>Sar</taxon>
        <taxon>Stramenopiles</taxon>
        <taxon>Oomycota</taxon>
        <taxon>Peronosporomycetes</taxon>
        <taxon>Peronosporales</taxon>
        <taxon>Peronosporaceae</taxon>
        <taxon>Phytophthora</taxon>
    </lineage>
</organism>
<evidence type="ECO:0000256" key="3">
    <source>
        <dbReference type="ARBA" id="ARBA00022989"/>
    </source>
</evidence>
<evidence type="ECO:0000256" key="1">
    <source>
        <dbReference type="ARBA" id="ARBA00004141"/>
    </source>
</evidence>
<keyword evidence="2 5" id="KW-0812">Transmembrane</keyword>
<feature type="domain" description="Amino acid transporter transmembrane" evidence="6">
    <location>
        <begin position="1"/>
        <end position="186"/>
    </location>
</feature>
<evidence type="ECO:0000256" key="4">
    <source>
        <dbReference type="ARBA" id="ARBA00023136"/>
    </source>
</evidence>
<dbReference type="GO" id="GO:0005774">
    <property type="term" value="C:vacuolar membrane"/>
    <property type="evidence" value="ECO:0007669"/>
    <property type="project" value="TreeGrafter"/>
</dbReference>
<comment type="caution">
    <text evidence="7">The sequence shown here is derived from an EMBL/GenBank/DDBJ whole genome shotgun (WGS) entry which is preliminary data.</text>
</comment>
<dbReference type="PANTHER" id="PTHR22950">
    <property type="entry name" value="AMINO ACID TRANSPORTER"/>
    <property type="match status" value="1"/>
</dbReference>
<dbReference type="PANTHER" id="PTHR22950:SF349">
    <property type="entry name" value="AMINO ACID TRANSPORTER TRANSMEMBRANE DOMAIN-CONTAINING PROTEIN"/>
    <property type="match status" value="1"/>
</dbReference>
<dbReference type="AlphaFoldDB" id="A0A9W6X3P0"/>
<dbReference type="GO" id="GO:0015179">
    <property type="term" value="F:L-amino acid transmembrane transporter activity"/>
    <property type="evidence" value="ECO:0007669"/>
    <property type="project" value="TreeGrafter"/>
</dbReference>
<feature type="transmembrane region" description="Helical" evidence="5">
    <location>
        <begin position="76"/>
        <end position="102"/>
    </location>
</feature>
<evidence type="ECO:0000256" key="5">
    <source>
        <dbReference type="SAM" id="Phobius"/>
    </source>
</evidence>
<protein>
    <submittedName>
        <fullName evidence="7">Unnamed protein product</fullName>
    </submittedName>
</protein>
<dbReference type="Pfam" id="PF01490">
    <property type="entry name" value="Aa_trans"/>
    <property type="match status" value="1"/>
</dbReference>
<evidence type="ECO:0000313" key="8">
    <source>
        <dbReference type="Proteomes" id="UP001165083"/>
    </source>
</evidence>
<feature type="transmembrane region" description="Helical" evidence="5">
    <location>
        <begin position="39"/>
        <end position="64"/>
    </location>
</feature>
<evidence type="ECO:0000313" key="7">
    <source>
        <dbReference type="EMBL" id="GMF29120.1"/>
    </source>
</evidence>
<proteinExistence type="predicted"/>
<keyword evidence="3 5" id="KW-1133">Transmembrane helix</keyword>
<dbReference type="OrthoDB" id="1684102at2759"/>
<accession>A0A9W6X3P0</accession>
<gene>
    <name evidence="7" type="ORF">Plil01_001232900</name>
</gene>
<keyword evidence="4 5" id="KW-0472">Membrane</keyword>
<evidence type="ECO:0000259" key="6">
    <source>
        <dbReference type="Pfam" id="PF01490"/>
    </source>
</evidence>
<dbReference type="EMBL" id="BSXW01000757">
    <property type="protein sequence ID" value="GMF29120.1"/>
    <property type="molecule type" value="Genomic_DNA"/>
</dbReference>
<sequence>MRELAYVAVLADFMCIMGLLVVLNIDLTYMERDHDNIEAIGVVSAVPFFFGVASYCFEGVGMVLPLENSMQNKRNFTPILVCTVVIITTLYSTFGICGYLAFGNETDAVITLNFEGSGGLVTLVKVFLCLGLFFTYPVMLFPVFEVLQPMLSCGNKLESPQTNQKKGVLLRAGIVLFTAVVAAGIPGTVGCNIAVTLLDV</sequence>
<name>A0A9W6X3P0_9STRA</name>
<feature type="transmembrane region" description="Helical" evidence="5">
    <location>
        <begin position="168"/>
        <end position="195"/>
    </location>
</feature>
<evidence type="ECO:0000256" key="2">
    <source>
        <dbReference type="ARBA" id="ARBA00022692"/>
    </source>
</evidence>
<feature type="transmembrane region" description="Helical" evidence="5">
    <location>
        <begin position="122"/>
        <end position="147"/>
    </location>
</feature>
<comment type="subcellular location">
    <subcellularLocation>
        <location evidence="1">Membrane</location>
        <topology evidence="1">Multi-pass membrane protein</topology>
    </subcellularLocation>
</comment>
<dbReference type="InterPro" id="IPR013057">
    <property type="entry name" value="AA_transpt_TM"/>
</dbReference>
<dbReference type="Proteomes" id="UP001165083">
    <property type="component" value="Unassembled WGS sequence"/>
</dbReference>